<comment type="subcellular location">
    <subcellularLocation>
        <location evidence="1">Membrane</location>
        <topology evidence="1">Multi-pass membrane protein</topology>
    </subcellularLocation>
</comment>
<dbReference type="PANTHER" id="PTHR11003">
    <property type="entry name" value="POTASSIUM CHANNEL, SUBFAMILY K"/>
    <property type="match status" value="1"/>
</dbReference>
<keyword evidence="5" id="KW-0406">Ion transport</keyword>
<evidence type="ECO:0000256" key="4">
    <source>
        <dbReference type="ARBA" id="ARBA00022989"/>
    </source>
</evidence>
<dbReference type="Pfam" id="PF07885">
    <property type="entry name" value="Ion_trans_2"/>
    <property type="match status" value="1"/>
</dbReference>
<keyword evidence="4 8" id="KW-1133">Transmembrane helix</keyword>
<feature type="non-terminal residue" evidence="10">
    <location>
        <position position="155"/>
    </location>
</feature>
<proteinExistence type="predicted"/>
<evidence type="ECO:0000256" key="7">
    <source>
        <dbReference type="ARBA" id="ARBA00023303"/>
    </source>
</evidence>
<evidence type="ECO:0000256" key="8">
    <source>
        <dbReference type="SAM" id="Phobius"/>
    </source>
</evidence>
<sequence length="155" mass="17637">MESSFVFIVLFDKENISMEQIENFLIRNNGMKKLINKLDIFLTGYGDVACNTSIGRLMTIIYAIIGIPIMLITLRDLGNFLYKAIINVIRLKHFTLSLCRIFGKTIYKTSIQQNNNDLVQLENGIPIGNGNNESDNSDNCSRKLKFHIDDEIIEG</sequence>
<evidence type="ECO:0000259" key="9">
    <source>
        <dbReference type="Pfam" id="PF07885"/>
    </source>
</evidence>
<evidence type="ECO:0000256" key="3">
    <source>
        <dbReference type="ARBA" id="ARBA00022692"/>
    </source>
</evidence>
<dbReference type="GO" id="GO:0005886">
    <property type="term" value="C:plasma membrane"/>
    <property type="evidence" value="ECO:0007669"/>
    <property type="project" value="TreeGrafter"/>
</dbReference>
<evidence type="ECO:0000256" key="2">
    <source>
        <dbReference type="ARBA" id="ARBA00022448"/>
    </source>
</evidence>
<organism evidence="10">
    <name type="scientific">Loa loa</name>
    <name type="common">Eye worm</name>
    <name type="synonym">Filaria loa</name>
    <dbReference type="NCBI Taxonomy" id="7209"/>
    <lineage>
        <taxon>Eukaryota</taxon>
        <taxon>Metazoa</taxon>
        <taxon>Ecdysozoa</taxon>
        <taxon>Nematoda</taxon>
        <taxon>Chromadorea</taxon>
        <taxon>Rhabditida</taxon>
        <taxon>Spirurina</taxon>
        <taxon>Spiruromorpha</taxon>
        <taxon>Filarioidea</taxon>
        <taxon>Onchocercidae</taxon>
        <taxon>Loa</taxon>
    </lineage>
</organism>
<accession>A0A1S0TFW5</accession>
<dbReference type="CTD" id="9952891"/>
<dbReference type="Gene3D" id="1.10.287.70">
    <property type="match status" value="1"/>
</dbReference>
<keyword evidence="2" id="KW-0813">Transport</keyword>
<dbReference type="GeneID" id="9952891"/>
<dbReference type="PANTHER" id="PTHR11003:SF335">
    <property type="entry name" value="POTASSIUM CHANNEL DOMAIN-CONTAINING PROTEIN"/>
    <property type="match status" value="1"/>
</dbReference>
<feature type="transmembrane region" description="Helical" evidence="8">
    <location>
        <begin position="54"/>
        <end position="74"/>
    </location>
</feature>
<dbReference type="InterPro" id="IPR013099">
    <property type="entry name" value="K_chnl_dom"/>
</dbReference>
<feature type="domain" description="Potassium channel" evidence="9">
    <location>
        <begin position="43"/>
        <end position="82"/>
    </location>
</feature>
<dbReference type="InParanoid" id="A0A1S0TFW5"/>
<dbReference type="RefSeq" id="XP_003150939.1">
    <property type="nucleotide sequence ID" value="XM_003150891.1"/>
</dbReference>
<protein>
    <recommendedName>
        <fullName evidence="9">Potassium channel domain-containing protein</fullName>
    </recommendedName>
</protein>
<evidence type="ECO:0000256" key="5">
    <source>
        <dbReference type="ARBA" id="ARBA00023065"/>
    </source>
</evidence>
<dbReference type="GO" id="GO:0015271">
    <property type="term" value="F:outward rectifier potassium channel activity"/>
    <property type="evidence" value="ECO:0007669"/>
    <property type="project" value="TreeGrafter"/>
</dbReference>
<dbReference type="OrthoDB" id="297496at2759"/>
<name>A0A1S0TFW5_LOALO</name>
<dbReference type="GO" id="GO:0022841">
    <property type="term" value="F:potassium ion leak channel activity"/>
    <property type="evidence" value="ECO:0007669"/>
    <property type="project" value="TreeGrafter"/>
</dbReference>
<reference evidence="10" key="1">
    <citation type="submission" date="2012-04" db="EMBL/GenBank/DDBJ databases">
        <title>The Genome Sequence of Loa loa.</title>
        <authorList>
            <consortium name="The Broad Institute Genome Sequencing Platform"/>
            <consortium name="Broad Institute Genome Sequencing Center for Infectious Disease"/>
            <person name="Nutman T.B."/>
            <person name="Fink D.L."/>
            <person name="Russ C."/>
            <person name="Young S."/>
            <person name="Zeng Q."/>
            <person name="Gargeya S."/>
            <person name="Alvarado L."/>
            <person name="Berlin A."/>
            <person name="Chapman S.B."/>
            <person name="Chen Z."/>
            <person name="Freedman E."/>
            <person name="Gellesch M."/>
            <person name="Goldberg J."/>
            <person name="Griggs A."/>
            <person name="Gujja S."/>
            <person name="Heilman E.R."/>
            <person name="Heiman D."/>
            <person name="Howarth C."/>
            <person name="Mehta T."/>
            <person name="Neiman D."/>
            <person name="Pearson M."/>
            <person name="Roberts A."/>
            <person name="Saif S."/>
            <person name="Shea T."/>
            <person name="Shenoy N."/>
            <person name="Sisk P."/>
            <person name="Stolte C."/>
            <person name="Sykes S."/>
            <person name="White J."/>
            <person name="Yandava C."/>
            <person name="Haas B."/>
            <person name="Henn M.R."/>
            <person name="Nusbaum C."/>
            <person name="Birren B."/>
        </authorList>
    </citation>
    <scope>NUCLEOTIDE SEQUENCE [LARGE SCALE GENOMIC DNA]</scope>
</reference>
<dbReference type="AlphaFoldDB" id="A0A1S0TFW5"/>
<evidence type="ECO:0000313" key="10">
    <source>
        <dbReference type="EMBL" id="EFO13130.1"/>
    </source>
</evidence>
<dbReference type="EMBL" id="JH712602">
    <property type="protein sequence ID" value="EFO13130.1"/>
    <property type="molecule type" value="Genomic_DNA"/>
</dbReference>
<dbReference type="GO" id="GO:0030322">
    <property type="term" value="P:stabilization of membrane potential"/>
    <property type="evidence" value="ECO:0007669"/>
    <property type="project" value="TreeGrafter"/>
</dbReference>
<evidence type="ECO:0000256" key="1">
    <source>
        <dbReference type="ARBA" id="ARBA00004141"/>
    </source>
</evidence>
<evidence type="ECO:0000256" key="6">
    <source>
        <dbReference type="ARBA" id="ARBA00023136"/>
    </source>
</evidence>
<keyword evidence="3 8" id="KW-0812">Transmembrane</keyword>
<dbReference type="KEGG" id="loa:LOAG_15400"/>
<dbReference type="SUPFAM" id="SSF81324">
    <property type="entry name" value="Voltage-gated potassium channels"/>
    <property type="match status" value="1"/>
</dbReference>
<gene>
    <name evidence="10" type="ORF">LOAG_15400</name>
</gene>
<keyword evidence="6 8" id="KW-0472">Membrane</keyword>
<dbReference type="InterPro" id="IPR003280">
    <property type="entry name" value="2pore_dom_K_chnl"/>
</dbReference>
<keyword evidence="7" id="KW-0407">Ion channel</keyword>